<keyword evidence="2" id="KW-0489">Methyltransferase</keyword>
<sequence>MNTEVNHPRFARMYPKLAAWAEEHGAQEHRAESLAPATGRVLEIGAGHGLNFPHYPDTVTEVVALEPEETLRELAREAAPKARVPVTVSDGVAERLPAGDASYDTVVCSLVLCSVRDLPTALAEIRRVLRPGGRLCFYEHIRSRSRGFAAYQCAVDLVWPHISGGCRVSRRTDRAIPGAGFTMKHVRHFRFPPGRNPAPTAPFMIGLAVPE</sequence>
<dbReference type="Proteomes" id="UP000286746">
    <property type="component" value="Unassembled WGS sequence"/>
</dbReference>
<dbReference type="InterPro" id="IPR013216">
    <property type="entry name" value="Methyltransf_11"/>
</dbReference>
<evidence type="ECO:0000313" key="3">
    <source>
        <dbReference type="Proteomes" id="UP000286746"/>
    </source>
</evidence>
<dbReference type="RefSeq" id="WP_246177902.1">
    <property type="nucleotide sequence ID" value="NZ_BHZD01000001.1"/>
</dbReference>
<dbReference type="CDD" id="cd02440">
    <property type="entry name" value="AdoMet_MTases"/>
    <property type="match status" value="1"/>
</dbReference>
<feature type="domain" description="Methyltransferase type 11" evidence="1">
    <location>
        <begin position="42"/>
        <end position="137"/>
    </location>
</feature>
<evidence type="ECO:0000259" key="1">
    <source>
        <dbReference type="Pfam" id="PF08241"/>
    </source>
</evidence>
<dbReference type="AlphaFoldDB" id="A0A401WFZ7"/>
<dbReference type="Pfam" id="PF08241">
    <property type="entry name" value="Methyltransf_11"/>
    <property type="match status" value="1"/>
</dbReference>
<dbReference type="EMBL" id="BHZD01000001">
    <property type="protein sequence ID" value="GCD48208.1"/>
    <property type="molecule type" value="Genomic_DNA"/>
</dbReference>
<dbReference type="Gene3D" id="3.40.50.150">
    <property type="entry name" value="Vaccinia Virus protein VP39"/>
    <property type="match status" value="1"/>
</dbReference>
<reference evidence="2 3" key="1">
    <citation type="submission" date="2018-11" db="EMBL/GenBank/DDBJ databases">
        <title>Whole genome sequence of Streptomyces paromomycinus NBRC 15454(T).</title>
        <authorList>
            <person name="Komaki H."/>
            <person name="Tamura T."/>
        </authorList>
    </citation>
    <scope>NUCLEOTIDE SEQUENCE [LARGE SCALE GENOMIC DNA]</scope>
    <source>
        <strain evidence="2 3">NBRC 15454</strain>
    </source>
</reference>
<dbReference type="SUPFAM" id="SSF53335">
    <property type="entry name" value="S-adenosyl-L-methionine-dependent methyltransferases"/>
    <property type="match status" value="1"/>
</dbReference>
<keyword evidence="2" id="KW-0808">Transferase</keyword>
<dbReference type="InterPro" id="IPR029063">
    <property type="entry name" value="SAM-dependent_MTases_sf"/>
</dbReference>
<dbReference type="InterPro" id="IPR052356">
    <property type="entry name" value="Thiol_S-MT"/>
</dbReference>
<evidence type="ECO:0000313" key="2">
    <source>
        <dbReference type="EMBL" id="GCD48208.1"/>
    </source>
</evidence>
<dbReference type="GO" id="GO:0032259">
    <property type="term" value="P:methylation"/>
    <property type="evidence" value="ECO:0007669"/>
    <property type="project" value="UniProtKB-KW"/>
</dbReference>
<name>A0A401WFZ7_STREY</name>
<organism evidence="2 3">
    <name type="scientific">Streptomyces paromomycinus</name>
    <name type="common">Streptomyces rimosus subsp. paromomycinus</name>
    <dbReference type="NCBI Taxonomy" id="92743"/>
    <lineage>
        <taxon>Bacteria</taxon>
        <taxon>Bacillati</taxon>
        <taxon>Actinomycetota</taxon>
        <taxon>Actinomycetes</taxon>
        <taxon>Kitasatosporales</taxon>
        <taxon>Streptomycetaceae</taxon>
        <taxon>Streptomyces</taxon>
    </lineage>
</organism>
<proteinExistence type="predicted"/>
<gene>
    <name evidence="2" type="ORF">GKJPGBOP_08004</name>
</gene>
<comment type="caution">
    <text evidence="2">The sequence shown here is derived from an EMBL/GenBank/DDBJ whole genome shotgun (WGS) entry which is preliminary data.</text>
</comment>
<dbReference type="GO" id="GO:0008757">
    <property type="term" value="F:S-adenosylmethionine-dependent methyltransferase activity"/>
    <property type="evidence" value="ECO:0007669"/>
    <property type="project" value="InterPro"/>
</dbReference>
<protein>
    <submittedName>
        <fullName evidence="2">Methyltransferase type 11</fullName>
    </submittedName>
</protein>
<accession>A0A401WFZ7</accession>
<dbReference type="PANTHER" id="PTHR45036:SF1">
    <property type="entry name" value="METHYLTRANSFERASE LIKE 7A"/>
    <property type="match status" value="1"/>
</dbReference>
<keyword evidence="3" id="KW-1185">Reference proteome</keyword>
<dbReference type="PANTHER" id="PTHR45036">
    <property type="entry name" value="METHYLTRANSFERASE LIKE 7B"/>
    <property type="match status" value="1"/>
</dbReference>